<evidence type="ECO:0000256" key="4">
    <source>
        <dbReference type="ARBA" id="ARBA00022475"/>
    </source>
</evidence>
<keyword evidence="9 10" id="KW-0472">Membrane</keyword>
<dbReference type="AlphaFoldDB" id="A0A5C6S0X7"/>
<evidence type="ECO:0000256" key="1">
    <source>
        <dbReference type="ARBA" id="ARBA00002254"/>
    </source>
</evidence>
<dbReference type="InterPro" id="IPR005503">
    <property type="entry name" value="FliL"/>
</dbReference>
<dbReference type="Proteomes" id="UP000321562">
    <property type="component" value="Unassembled WGS sequence"/>
</dbReference>
<comment type="function">
    <text evidence="1 10">Controls the rotational direction of flagella during chemotaxis.</text>
</comment>
<keyword evidence="5 10" id="KW-0145">Chemotaxis</keyword>
<comment type="caution">
    <text evidence="11">The sequence shown here is derived from an EMBL/GenBank/DDBJ whole genome shotgun (WGS) entry which is preliminary data.</text>
</comment>
<gene>
    <name evidence="11" type="ORF">FQV27_12765</name>
</gene>
<evidence type="ECO:0000256" key="3">
    <source>
        <dbReference type="ARBA" id="ARBA00008281"/>
    </source>
</evidence>
<evidence type="ECO:0000256" key="5">
    <source>
        <dbReference type="ARBA" id="ARBA00022500"/>
    </source>
</evidence>
<evidence type="ECO:0000256" key="10">
    <source>
        <dbReference type="RuleBase" id="RU364125"/>
    </source>
</evidence>
<dbReference type="GO" id="GO:0009425">
    <property type="term" value="C:bacterial-type flagellum basal body"/>
    <property type="evidence" value="ECO:0007669"/>
    <property type="project" value="InterPro"/>
</dbReference>
<dbReference type="RefSeq" id="WP_147099108.1">
    <property type="nucleotide sequence ID" value="NZ_JBHUFH010000003.1"/>
</dbReference>
<evidence type="ECO:0000313" key="12">
    <source>
        <dbReference type="Proteomes" id="UP000321562"/>
    </source>
</evidence>
<keyword evidence="11" id="KW-0282">Flagellum</keyword>
<organism evidence="11 12">
    <name type="scientific">Paracoccus aurantiacus</name>
    <dbReference type="NCBI Taxonomy" id="2599412"/>
    <lineage>
        <taxon>Bacteria</taxon>
        <taxon>Pseudomonadati</taxon>
        <taxon>Pseudomonadota</taxon>
        <taxon>Alphaproteobacteria</taxon>
        <taxon>Rhodobacterales</taxon>
        <taxon>Paracoccaceae</taxon>
        <taxon>Paracoccus</taxon>
    </lineage>
</organism>
<dbReference type="Pfam" id="PF03748">
    <property type="entry name" value="FliL"/>
    <property type="match status" value="1"/>
</dbReference>
<dbReference type="GO" id="GO:0005886">
    <property type="term" value="C:plasma membrane"/>
    <property type="evidence" value="ECO:0007669"/>
    <property type="project" value="UniProtKB-SubCell"/>
</dbReference>
<sequence>MSETLAIDEVPARRGRGRLALIALVLSAGICGFAASYMGFVSPLAMFSKDAGHSEPLPEIGFVDVPRIVVPMPGRNRQLMMSIKLEVAPQDAAQVQLLMPRIADSFTGFLSDIDPAAMDRRGVLEIIRAELTTRAQIVLGDGIVKEVLITEFAIQ</sequence>
<comment type="subcellular location">
    <subcellularLocation>
        <location evidence="10">Cell inner membrane</location>
    </subcellularLocation>
    <subcellularLocation>
        <location evidence="2">Cell membrane</location>
        <topology evidence="2">Single-pass membrane protein</topology>
    </subcellularLocation>
</comment>
<dbReference type="GO" id="GO:0006935">
    <property type="term" value="P:chemotaxis"/>
    <property type="evidence" value="ECO:0007669"/>
    <property type="project" value="UniProtKB-KW"/>
</dbReference>
<evidence type="ECO:0000313" key="11">
    <source>
        <dbReference type="EMBL" id="TXB68054.1"/>
    </source>
</evidence>
<evidence type="ECO:0000256" key="7">
    <source>
        <dbReference type="ARBA" id="ARBA00022779"/>
    </source>
</evidence>
<evidence type="ECO:0000256" key="6">
    <source>
        <dbReference type="ARBA" id="ARBA00022692"/>
    </source>
</evidence>
<keyword evidence="11" id="KW-0966">Cell projection</keyword>
<keyword evidence="10" id="KW-0997">Cell inner membrane</keyword>
<comment type="similarity">
    <text evidence="3 10">Belongs to the FliL family.</text>
</comment>
<proteinExistence type="inferred from homology"/>
<keyword evidence="6 10" id="KW-0812">Transmembrane</keyword>
<keyword evidence="8 10" id="KW-1133">Transmembrane helix</keyword>
<protein>
    <recommendedName>
        <fullName evidence="10">Flagellar protein FliL</fullName>
    </recommendedName>
</protein>
<reference evidence="11 12" key="1">
    <citation type="submission" date="2019-08" db="EMBL/GenBank/DDBJ databases">
        <authorList>
            <person name="Ye J."/>
        </authorList>
    </citation>
    <scope>NUCLEOTIDE SEQUENCE [LARGE SCALE GENOMIC DNA]</scope>
    <source>
        <strain evidence="11 12">TK008</strain>
    </source>
</reference>
<keyword evidence="12" id="KW-1185">Reference proteome</keyword>
<evidence type="ECO:0000256" key="9">
    <source>
        <dbReference type="ARBA" id="ARBA00023136"/>
    </source>
</evidence>
<name>A0A5C6S0X7_9RHOB</name>
<dbReference type="OrthoDB" id="7619358at2"/>
<feature type="transmembrane region" description="Helical" evidence="10">
    <location>
        <begin position="20"/>
        <end position="40"/>
    </location>
</feature>
<dbReference type="EMBL" id="VOPL01000005">
    <property type="protein sequence ID" value="TXB68054.1"/>
    <property type="molecule type" value="Genomic_DNA"/>
</dbReference>
<evidence type="ECO:0000256" key="8">
    <source>
        <dbReference type="ARBA" id="ARBA00022989"/>
    </source>
</evidence>
<accession>A0A5C6S0X7</accession>
<keyword evidence="11" id="KW-0969">Cilium</keyword>
<evidence type="ECO:0000256" key="2">
    <source>
        <dbReference type="ARBA" id="ARBA00004162"/>
    </source>
</evidence>
<dbReference type="GO" id="GO:0071973">
    <property type="term" value="P:bacterial-type flagellum-dependent cell motility"/>
    <property type="evidence" value="ECO:0007669"/>
    <property type="project" value="InterPro"/>
</dbReference>
<keyword evidence="7 10" id="KW-0283">Flagellar rotation</keyword>
<keyword evidence="4" id="KW-1003">Cell membrane</keyword>